<feature type="region of interest" description="Disordered" evidence="1">
    <location>
        <begin position="183"/>
        <end position="220"/>
    </location>
</feature>
<feature type="compositionally biased region" description="Basic and acidic residues" evidence="1">
    <location>
        <begin position="186"/>
        <end position="197"/>
    </location>
</feature>
<keyword evidence="3" id="KW-1185">Reference proteome</keyword>
<dbReference type="OrthoDB" id="4424523at2759"/>
<feature type="compositionally biased region" description="Acidic residues" evidence="1">
    <location>
        <begin position="198"/>
        <end position="220"/>
    </location>
</feature>
<evidence type="ECO:0000313" key="3">
    <source>
        <dbReference type="Proteomes" id="UP000070501"/>
    </source>
</evidence>
<sequence>MTTNFAVAPGYPDDYQPESGTTAVASLLNNRAHTRFPKWGFVIFRGVYGNNAEWDTFISLYKAQVALELHSSAAGHASAEEELGSDLEWTIVEDRAALEDVPKDAVRARFREWVAARSVARDGVNGDAPWLPWHVPRFRYCLYVNEACLRSISVRLWGEQFGAGWGLSDGRIIIIDGTRAEQSYDNGDKAKQEKEREEYSDEDEDEDEDEDDMSDDYGMEDAIEGNTEWDVGWTYVEVIGNIGRYAGLCGTQGGEWELLYRIGRPSTEPQLSLSGAAQPLSAVPAAGPFRHPVDTQGEA</sequence>
<accession>A0A136JCL1</accession>
<dbReference type="EMBL" id="KQ964247">
    <property type="protein sequence ID" value="KXJ94905.1"/>
    <property type="molecule type" value="Genomic_DNA"/>
</dbReference>
<evidence type="ECO:0000256" key="1">
    <source>
        <dbReference type="SAM" id="MobiDB-lite"/>
    </source>
</evidence>
<protein>
    <submittedName>
        <fullName evidence="2">Uncharacterized protein</fullName>
    </submittedName>
</protein>
<organism evidence="2 3">
    <name type="scientific">Microdochium bolleyi</name>
    <dbReference type="NCBI Taxonomy" id="196109"/>
    <lineage>
        <taxon>Eukaryota</taxon>
        <taxon>Fungi</taxon>
        <taxon>Dikarya</taxon>
        <taxon>Ascomycota</taxon>
        <taxon>Pezizomycotina</taxon>
        <taxon>Sordariomycetes</taxon>
        <taxon>Xylariomycetidae</taxon>
        <taxon>Xylariales</taxon>
        <taxon>Microdochiaceae</taxon>
        <taxon>Microdochium</taxon>
    </lineage>
</organism>
<dbReference type="AlphaFoldDB" id="A0A136JCL1"/>
<evidence type="ECO:0000313" key="2">
    <source>
        <dbReference type="EMBL" id="KXJ94905.1"/>
    </source>
</evidence>
<dbReference type="STRING" id="196109.A0A136JCL1"/>
<dbReference type="InParanoid" id="A0A136JCL1"/>
<name>A0A136JCL1_9PEZI</name>
<gene>
    <name evidence="2" type="ORF">Micbo1qcDRAFT_232278</name>
</gene>
<reference evidence="3" key="1">
    <citation type="submission" date="2016-02" db="EMBL/GenBank/DDBJ databases">
        <title>Draft genome sequence of Microdochium bolleyi, a fungal endophyte of beachgrass.</title>
        <authorList>
            <consortium name="DOE Joint Genome Institute"/>
            <person name="David A.S."/>
            <person name="May G."/>
            <person name="Haridas S."/>
            <person name="Lim J."/>
            <person name="Wang M."/>
            <person name="Labutti K."/>
            <person name="Lipzen A."/>
            <person name="Barry K."/>
            <person name="Grigoriev I.V."/>
        </authorList>
    </citation>
    <scope>NUCLEOTIDE SEQUENCE [LARGE SCALE GENOMIC DNA]</scope>
    <source>
        <strain evidence="3">J235TASD1</strain>
    </source>
</reference>
<dbReference type="Proteomes" id="UP000070501">
    <property type="component" value="Unassembled WGS sequence"/>
</dbReference>
<proteinExistence type="predicted"/>